<evidence type="ECO:0008006" key="2">
    <source>
        <dbReference type="Google" id="ProtNLM"/>
    </source>
</evidence>
<name>A0A0F9IN21_9ZZZZ</name>
<organism evidence="1">
    <name type="scientific">marine sediment metagenome</name>
    <dbReference type="NCBI Taxonomy" id="412755"/>
    <lineage>
        <taxon>unclassified sequences</taxon>
        <taxon>metagenomes</taxon>
        <taxon>ecological metagenomes</taxon>
    </lineage>
</organism>
<accession>A0A0F9IN21</accession>
<comment type="caution">
    <text evidence="1">The sequence shown here is derived from an EMBL/GenBank/DDBJ whole genome shotgun (WGS) entry which is preliminary data.</text>
</comment>
<dbReference type="Gene3D" id="3.40.91.30">
    <property type="match status" value="1"/>
</dbReference>
<sequence>MAVITISREPGAFGEEIAARLAGHLGFMLVDKARLGEFWHEVDPDMASLKNVDERIPQDDLEMDSETEATIRLLPELIVQLAEEHDLVVIGRGAQGLFRNCPGTLHVKIAASRQFRVRNIKSSEAMSSREARRWARDLESQRARYLRFLYNLNWADPNLYDLTLQMDRLSIDQALNLICFAAEEMQIQQVPQNQIIENMVPESGEDRKNGRFANFSEEEFARFLEFYGIPYAYEPDSFPLEIDEQGKAIEAFTPDFYLPEQDLYIELTTMKQSLVTRKNRKVRKLRKLYPEINIRIFYQRDFYRLMAKYGLLAPKPDLSADDQCTE</sequence>
<reference evidence="1" key="1">
    <citation type="journal article" date="2015" name="Nature">
        <title>Complex archaea that bridge the gap between prokaryotes and eukaryotes.</title>
        <authorList>
            <person name="Spang A."/>
            <person name="Saw J.H."/>
            <person name="Jorgensen S.L."/>
            <person name="Zaremba-Niedzwiedzka K."/>
            <person name="Martijn J."/>
            <person name="Lind A.E."/>
            <person name="van Eijk R."/>
            <person name="Schleper C."/>
            <person name="Guy L."/>
            <person name="Ettema T.J."/>
        </authorList>
    </citation>
    <scope>NUCLEOTIDE SEQUENCE</scope>
</reference>
<dbReference type="EMBL" id="LAZR01012022">
    <property type="protein sequence ID" value="KKM47063.1"/>
    <property type="molecule type" value="Genomic_DNA"/>
</dbReference>
<proteinExistence type="predicted"/>
<protein>
    <recommendedName>
        <fullName evidence="2">Cytidylate kinase-like family protein</fullName>
    </recommendedName>
</protein>
<dbReference type="SUPFAM" id="SSF52980">
    <property type="entry name" value="Restriction endonuclease-like"/>
    <property type="match status" value="1"/>
</dbReference>
<dbReference type="InterPro" id="IPR027417">
    <property type="entry name" value="P-loop_NTPase"/>
</dbReference>
<gene>
    <name evidence="1" type="ORF">LCGC14_1559120</name>
</gene>
<dbReference type="AlphaFoldDB" id="A0A0F9IN21"/>
<evidence type="ECO:0000313" key="1">
    <source>
        <dbReference type="EMBL" id="KKM47063.1"/>
    </source>
</evidence>
<dbReference type="Pfam" id="PF13189">
    <property type="entry name" value="Cytidylate_kin2"/>
    <property type="match status" value="1"/>
</dbReference>
<dbReference type="Gene3D" id="3.40.50.300">
    <property type="entry name" value="P-loop containing nucleotide triphosphate hydrolases"/>
    <property type="match status" value="1"/>
</dbReference>
<dbReference type="InterPro" id="IPR011335">
    <property type="entry name" value="Restrct_endonuc-II-like"/>
</dbReference>